<gene>
    <name evidence="2" type="ORF">Hsar01_02253</name>
</gene>
<dbReference type="PROSITE" id="PS51379">
    <property type="entry name" value="4FE4S_FER_2"/>
    <property type="match status" value="3"/>
</dbReference>
<dbReference type="InterPro" id="IPR017896">
    <property type="entry name" value="4Fe4S_Fe-S-bd"/>
</dbReference>
<name>A0ABP9UN61_9BACT</name>
<proteinExistence type="predicted"/>
<evidence type="ECO:0000313" key="2">
    <source>
        <dbReference type="EMBL" id="GAA5483026.1"/>
    </source>
</evidence>
<dbReference type="Gene3D" id="3.30.70.20">
    <property type="match status" value="2"/>
</dbReference>
<dbReference type="SUPFAM" id="SSF54862">
    <property type="entry name" value="4Fe-4S ferredoxins"/>
    <property type="match status" value="1"/>
</dbReference>
<dbReference type="RefSeq" id="WP_353567151.1">
    <property type="nucleotide sequence ID" value="NZ_BAABRI010000011.1"/>
</dbReference>
<feature type="domain" description="4Fe-4S ferredoxin-type" evidence="1">
    <location>
        <begin position="919"/>
        <end position="948"/>
    </location>
</feature>
<dbReference type="CDD" id="cd10551">
    <property type="entry name" value="PsrB"/>
    <property type="match status" value="1"/>
</dbReference>
<dbReference type="PROSITE" id="PS51318">
    <property type="entry name" value="TAT"/>
    <property type="match status" value="1"/>
</dbReference>
<evidence type="ECO:0000313" key="3">
    <source>
        <dbReference type="Proteomes" id="UP001476282"/>
    </source>
</evidence>
<sequence length="1114" mass="120843">MSKRIWQHPDVPADETTVSWRGVGQLENTTEYREWLEREFPAGTAELTREGEMETTRRSFLKLMGASTALAGFGMAACRRPESYILPYANAPEWVIPGKATYYASSFPRAHGATPLVVTTFEGRPTKLGPNSLHPDHAGTDTFAQAAVLDLYSPTRSREVLHHAKPAKRSEFEAVLAGLAKDPASKIGLVFGRDDSPTRARLLKDLQAKFADVKAYAYEALEGETNLFGDGVRFVADFTKADRIVSLDCDFAGLDPVGPLTPFHDRRKPEGKAYDQTPDASKMNRLYSVESAFTITGGMADHRLRVKPSELVTAAAEILRALGDGGSVGGARAASPDMAAWVAEMVADLQQNRGRSIVVVGSRAPEAVHRIAAAINARLGAIGDDGALRAVSTEATGLGDLAQLVSDLNSGAVEHVLFFTPSNPSHDAPADLGFGDALVKATTSIHFGLRTDATAHAATWHVPASHFLESWGDARTCNGVYTIVQPMILPLYDDCASELEVLSALLDGEGRLITGEGEEGGPSPAMSAVRKTFEGLAGNTEAAWKKLLRDGYLADSKYATANVAADAGALTAAIEAAPEGGELEVIFATDYSVYDGRWIDNGWLQEMPDPLSKLSWDNAALISPKTAKDYGIYDELVALEPKTKAYGVEGIHAAKGPDNEGEKRTGKLVKIAVGGVEMEIPVQIGFGQADGVLYIPVGYGQGFDEDDELKRDTSKVANVGLVGANTGFDVFPLRTSANPYFAVLDGPPSKTGKLYSLAATQEHHAMYGRALAREVSTATDEHKGDFMAQLDGVKKQGVDSHAPPNVSLYKPENRKGEDLISNTIHQWAMAIDLSTCSGCNACLVACQAENNIPIVGKEQLAKGREMHWIRMDRYFAQQEGDETGDQMEMLPQPVACMQCESAPCETVCPVNATVHTEDGLNAMAYNRCIGTRYCANNCPYKARRFNFFDYNKRNPLIAHNLYWGPLGEKQVGTAAHLQRNPNVSVRMRGVMEKCTYCVQRLKDATIRQKRGQKQDYLATGKSLDVTMNSEKLRIPVDSVKVACQEACPADAISFGNKLDEDKSRMMRAKGVGRNYDLLQYIGTRPRTSYLARVKNPNPSMPGAEHIGKATIHMH</sequence>
<feature type="domain" description="4Fe-4S ferredoxin-type" evidence="1">
    <location>
        <begin position="827"/>
        <end position="857"/>
    </location>
</feature>
<dbReference type="EMBL" id="BAABRI010000011">
    <property type="protein sequence ID" value="GAA5483026.1"/>
    <property type="molecule type" value="Genomic_DNA"/>
</dbReference>
<dbReference type="PANTHER" id="PTHR42783">
    <property type="entry name" value="GLUTAMATE SYNTHASE [NADPH] SMALL CHAIN"/>
    <property type="match status" value="1"/>
</dbReference>
<dbReference type="SUPFAM" id="SSF53706">
    <property type="entry name" value="Formate dehydrogenase/DMSO reductase, domains 1-3"/>
    <property type="match status" value="1"/>
</dbReference>
<dbReference type="PANTHER" id="PTHR42783:SF3">
    <property type="entry name" value="GLUTAMATE SYNTHASE [NADPH] SMALL CHAIN-RELATED"/>
    <property type="match status" value="1"/>
</dbReference>
<feature type="domain" description="4Fe-4S ferredoxin-type" evidence="1">
    <location>
        <begin position="887"/>
        <end position="918"/>
    </location>
</feature>
<comment type="caution">
    <text evidence="2">The sequence shown here is derived from an EMBL/GenBank/DDBJ whole genome shotgun (WGS) entry which is preliminary data.</text>
</comment>
<dbReference type="InterPro" id="IPR006311">
    <property type="entry name" value="TAT_signal"/>
</dbReference>
<dbReference type="NCBIfam" id="TIGR04519">
    <property type="entry name" value="MoCo_extend_TAT"/>
    <property type="match status" value="1"/>
</dbReference>
<reference evidence="2 3" key="1">
    <citation type="submission" date="2024-02" db="EMBL/GenBank/DDBJ databases">
        <title>Haloferula sargassicola NBRC 104335.</title>
        <authorList>
            <person name="Ichikawa N."/>
            <person name="Katano-Makiyama Y."/>
            <person name="Hidaka K."/>
        </authorList>
    </citation>
    <scope>NUCLEOTIDE SEQUENCE [LARGE SCALE GENOMIC DNA]</scope>
    <source>
        <strain evidence="2 3">NBRC 104335</strain>
    </source>
</reference>
<keyword evidence="3" id="KW-1185">Reference proteome</keyword>
<dbReference type="Pfam" id="PF12838">
    <property type="entry name" value="Fer4_7"/>
    <property type="match status" value="1"/>
</dbReference>
<organism evidence="2 3">
    <name type="scientific">Haloferula sargassicola</name>
    <dbReference type="NCBI Taxonomy" id="490096"/>
    <lineage>
        <taxon>Bacteria</taxon>
        <taxon>Pseudomonadati</taxon>
        <taxon>Verrucomicrobiota</taxon>
        <taxon>Verrucomicrobiia</taxon>
        <taxon>Verrucomicrobiales</taxon>
        <taxon>Verrucomicrobiaceae</taxon>
        <taxon>Haloferula</taxon>
    </lineage>
</organism>
<evidence type="ECO:0000259" key="1">
    <source>
        <dbReference type="PROSITE" id="PS51379"/>
    </source>
</evidence>
<dbReference type="Proteomes" id="UP001476282">
    <property type="component" value="Unassembled WGS sequence"/>
</dbReference>
<protein>
    <recommendedName>
        <fullName evidence="1">4Fe-4S ferredoxin-type domain-containing protein</fullName>
    </recommendedName>
</protein>
<accession>A0ABP9UN61</accession>
<dbReference type="InterPro" id="IPR030948">
    <property type="entry name" value="TAT_var_transloc_signal_dom"/>
</dbReference>